<sequence>MLLRPLLHHLTPSRPPSLCHLSATRTTTTATTPPLISPALLKQCKSASQANLFHQQTLVQGQTHRFSTNLISTYLALEAPSPALSLLQRLTPSAATAAAAVFWWNDLIRRAVRVGLKHHTLTLFKKMMGLGCSPDHFTFPFSCGSKPNEVTLVSLLSGCAAVGALLRGMETHAYAVKCVLNSEGSDWEDDLMVINALIDMYAKCKATDAARAMFDCIVPTDRNVITWTAMIGGYAQHGEANDALELFTSMFKQDKLVKPNDFTISCALMACARLSALRIDD</sequence>
<dbReference type="EMBL" id="JAKUCV010000046">
    <property type="protein sequence ID" value="KAJ4851493.1"/>
    <property type="molecule type" value="Genomic_DNA"/>
</dbReference>
<dbReference type="OrthoDB" id="185373at2759"/>
<protein>
    <recommendedName>
        <fullName evidence="5">Pentacotripeptide-repeat region of PRORP domain-containing protein</fullName>
    </recommendedName>
</protein>
<keyword evidence="1" id="KW-0677">Repeat</keyword>
<dbReference type="Gene3D" id="1.25.40.10">
    <property type="entry name" value="Tetratricopeptide repeat domain"/>
    <property type="match status" value="2"/>
</dbReference>
<dbReference type="GO" id="GO:0003723">
    <property type="term" value="F:RNA binding"/>
    <property type="evidence" value="ECO:0007669"/>
    <property type="project" value="InterPro"/>
</dbReference>
<reference evidence="3" key="1">
    <citation type="submission" date="2022-02" db="EMBL/GenBank/DDBJ databases">
        <authorList>
            <person name="Henning P.M."/>
            <person name="McCubbin A.G."/>
            <person name="Shore J.S."/>
        </authorList>
    </citation>
    <scope>NUCLEOTIDE SEQUENCE</scope>
    <source>
        <strain evidence="3">F60SS</strain>
        <tissue evidence="3">Leaves</tissue>
    </source>
</reference>
<name>A0A9Q0GJP0_9ROSI</name>
<dbReference type="PROSITE" id="PS51375">
    <property type="entry name" value="PPR"/>
    <property type="match status" value="1"/>
</dbReference>
<evidence type="ECO:0008006" key="5">
    <source>
        <dbReference type="Google" id="ProtNLM"/>
    </source>
</evidence>
<reference evidence="3" key="2">
    <citation type="journal article" date="2023" name="Plants (Basel)">
        <title>Annotation of the Turnera subulata (Passifloraceae) Draft Genome Reveals the S-Locus Evolved after the Divergence of Turneroideae from Passifloroideae in a Stepwise Manner.</title>
        <authorList>
            <person name="Henning P.M."/>
            <person name="Roalson E.H."/>
            <person name="Mir W."/>
            <person name="McCubbin A.G."/>
            <person name="Shore J.S."/>
        </authorList>
    </citation>
    <scope>NUCLEOTIDE SEQUENCE</scope>
    <source>
        <strain evidence="3">F60SS</strain>
    </source>
</reference>
<dbReference type="InterPro" id="IPR011990">
    <property type="entry name" value="TPR-like_helical_dom_sf"/>
</dbReference>
<dbReference type="PANTHER" id="PTHR47926">
    <property type="entry name" value="PENTATRICOPEPTIDE REPEAT-CONTAINING PROTEIN"/>
    <property type="match status" value="1"/>
</dbReference>
<organism evidence="3 4">
    <name type="scientific">Turnera subulata</name>
    <dbReference type="NCBI Taxonomy" id="218843"/>
    <lineage>
        <taxon>Eukaryota</taxon>
        <taxon>Viridiplantae</taxon>
        <taxon>Streptophyta</taxon>
        <taxon>Embryophyta</taxon>
        <taxon>Tracheophyta</taxon>
        <taxon>Spermatophyta</taxon>
        <taxon>Magnoliopsida</taxon>
        <taxon>eudicotyledons</taxon>
        <taxon>Gunneridae</taxon>
        <taxon>Pentapetalae</taxon>
        <taxon>rosids</taxon>
        <taxon>fabids</taxon>
        <taxon>Malpighiales</taxon>
        <taxon>Passifloraceae</taxon>
        <taxon>Turnera</taxon>
    </lineage>
</organism>
<dbReference type="Proteomes" id="UP001141552">
    <property type="component" value="Unassembled WGS sequence"/>
</dbReference>
<accession>A0A9Q0GJP0</accession>
<dbReference type="AlphaFoldDB" id="A0A9Q0GJP0"/>
<feature type="repeat" description="PPR" evidence="2">
    <location>
        <begin position="223"/>
        <end position="257"/>
    </location>
</feature>
<proteinExistence type="predicted"/>
<evidence type="ECO:0000256" key="1">
    <source>
        <dbReference type="ARBA" id="ARBA00022737"/>
    </source>
</evidence>
<comment type="caution">
    <text evidence="3">The sequence shown here is derived from an EMBL/GenBank/DDBJ whole genome shotgun (WGS) entry which is preliminary data.</text>
</comment>
<evidence type="ECO:0000313" key="3">
    <source>
        <dbReference type="EMBL" id="KAJ4851493.1"/>
    </source>
</evidence>
<dbReference type="Pfam" id="PF13041">
    <property type="entry name" value="PPR_2"/>
    <property type="match status" value="1"/>
</dbReference>
<dbReference type="GO" id="GO:0009451">
    <property type="term" value="P:RNA modification"/>
    <property type="evidence" value="ECO:0007669"/>
    <property type="project" value="InterPro"/>
</dbReference>
<dbReference type="InterPro" id="IPR002885">
    <property type="entry name" value="PPR_rpt"/>
</dbReference>
<keyword evidence="4" id="KW-1185">Reference proteome</keyword>
<dbReference type="InterPro" id="IPR046960">
    <property type="entry name" value="PPR_At4g14850-like_plant"/>
</dbReference>
<gene>
    <name evidence="3" type="ORF">Tsubulata_026243</name>
</gene>
<evidence type="ECO:0000313" key="4">
    <source>
        <dbReference type="Proteomes" id="UP001141552"/>
    </source>
</evidence>
<dbReference type="NCBIfam" id="TIGR00756">
    <property type="entry name" value="PPR"/>
    <property type="match status" value="1"/>
</dbReference>
<dbReference type="Pfam" id="PF01535">
    <property type="entry name" value="PPR"/>
    <property type="match status" value="1"/>
</dbReference>
<evidence type="ECO:0000256" key="2">
    <source>
        <dbReference type="PROSITE-ProRule" id="PRU00708"/>
    </source>
</evidence>